<evidence type="ECO:0000256" key="4">
    <source>
        <dbReference type="SAM" id="Phobius"/>
    </source>
</evidence>
<keyword evidence="4" id="KW-1133">Transmembrane helix</keyword>
<dbReference type="SUPFAM" id="SSF53850">
    <property type="entry name" value="Periplasmic binding protein-like II"/>
    <property type="match status" value="1"/>
</dbReference>
<dbReference type="PANTHER" id="PTHR35841:SF1">
    <property type="entry name" value="PHOSPHONATES-BINDING PERIPLASMIC PROTEIN"/>
    <property type="match status" value="1"/>
</dbReference>
<dbReference type="AlphaFoldDB" id="A0A518AUV7"/>
<evidence type="ECO:0000313" key="5">
    <source>
        <dbReference type="EMBL" id="QDU58498.1"/>
    </source>
</evidence>
<reference evidence="5 6" key="1">
    <citation type="submission" date="2019-02" db="EMBL/GenBank/DDBJ databases">
        <title>Deep-cultivation of Planctomycetes and their phenomic and genomic characterization uncovers novel biology.</title>
        <authorList>
            <person name="Wiegand S."/>
            <person name="Jogler M."/>
            <person name="Boedeker C."/>
            <person name="Pinto D."/>
            <person name="Vollmers J."/>
            <person name="Rivas-Marin E."/>
            <person name="Kohn T."/>
            <person name="Peeters S.H."/>
            <person name="Heuer A."/>
            <person name="Rast P."/>
            <person name="Oberbeckmann S."/>
            <person name="Bunk B."/>
            <person name="Jeske O."/>
            <person name="Meyerdierks A."/>
            <person name="Storesund J.E."/>
            <person name="Kallscheuer N."/>
            <person name="Luecker S."/>
            <person name="Lage O.M."/>
            <person name="Pohl T."/>
            <person name="Merkel B.J."/>
            <person name="Hornburger P."/>
            <person name="Mueller R.-W."/>
            <person name="Bruemmer F."/>
            <person name="Labrenz M."/>
            <person name="Spormann A.M."/>
            <person name="Op den Camp H."/>
            <person name="Overmann J."/>
            <person name="Amann R."/>
            <person name="Jetten M.S.M."/>
            <person name="Mascher T."/>
            <person name="Medema M.H."/>
            <person name="Devos D.P."/>
            <person name="Kaster A.-K."/>
            <person name="Ovreas L."/>
            <person name="Rohde M."/>
            <person name="Galperin M.Y."/>
            <person name="Jogler C."/>
        </authorList>
    </citation>
    <scope>NUCLEOTIDE SEQUENCE [LARGE SCALE GENOMIC DNA]</scope>
    <source>
        <strain evidence="5 6">Pan181</strain>
    </source>
</reference>
<comment type="similarity">
    <text evidence="1">Belongs to the phosphate/phosphite/phosphonate binding protein family.</text>
</comment>
<evidence type="ECO:0000256" key="2">
    <source>
        <dbReference type="ARBA" id="ARBA00022729"/>
    </source>
</evidence>
<proteinExistence type="inferred from homology"/>
<gene>
    <name evidence="5" type="primary">phnD</name>
    <name evidence="5" type="ORF">Pan181_47350</name>
</gene>
<evidence type="ECO:0000313" key="6">
    <source>
        <dbReference type="Proteomes" id="UP000315750"/>
    </source>
</evidence>
<protein>
    <submittedName>
        <fullName evidence="5">Phosphate-import protein PhnD</fullName>
    </submittedName>
</protein>
<evidence type="ECO:0000256" key="1">
    <source>
        <dbReference type="ARBA" id="ARBA00007162"/>
    </source>
</evidence>
<accession>A0A518AUV7</accession>
<dbReference type="EMBL" id="CP036278">
    <property type="protein sequence ID" value="QDU58498.1"/>
    <property type="molecule type" value="Genomic_DNA"/>
</dbReference>
<dbReference type="PANTHER" id="PTHR35841">
    <property type="entry name" value="PHOSPHONATES-BINDING PERIPLASMIC PROTEIN"/>
    <property type="match status" value="1"/>
</dbReference>
<dbReference type="RefSeq" id="WP_145250567.1">
    <property type="nucleotide sequence ID" value="NZ_CP036278.1"/>
</dbReference>
<organism evidence="5 6">
    <name type="scientific">Aeoliella mucimassa</name>
    <dbReference type="NCBI Taxonomy" id="2527972"/>
    <lineage>
        <taxon>Bacteria</taxon>
        <taxon>Pseudomonadati</taxon>
        <taxon>Planctomycetota</taxon>
        <taxon>Planctomycetia</taxon>
        <taxon>Pirellulales</taxon>
        <taxon>Lacipirellulaceae</taxon>
        <taxon>Aeoliella</taxon>
    </lineage>
</organism>
<dbReference type="Pfam" id="PF12974">
    <property type="entry name" value="Phosphonate-bd"/>
    <property type="match status" value="1"/>
</dbReference>
<keyword evidence="6" id="KW-1185">Reference proteome</keyword>
<dbReference type="KEGG" id="amuc:Pan181_47350"/>
<name>A0A518AUV7_9BACT</name>
<keyword evidence="4" id="KW-0812">Transmembrane</keyword>
<feature type="transmembrane region" description="Helical" evidence="4">
    <location>
        <begin position="20"/>
        <end position="40"/>
    </location>
</feature>
<dbReference type="Proteomes" id="UP000315750">
    <property type="component" value="Chromosome"/>
</dbReference>
<feature type="region of interest" description="Disordered" evidence="3">
    <location>
        <begin position="62"/>
        <end position="85"/>
    </location>
</feature>
<sequence>MADAENTPPATTSESSSLSISRVGAIVIPIAVVLVGIWLYQKNQPAATKKKLESDQLSRLLAQSDREPLEGWTDSDGDLLPDAPPADEGVAPEKLVFSYVASKEPSETELQAWQPFLDALAEKTGLPTEATQYETVPKQLSAMAAGELHVTAFNTGAVPSAVTTAGFIPVCTLGSADGFGYKMKLLVKADSEIQDTADLKGKRVMFVRPNSNSGFKAAFSYLMNEQQMLAGRDYEYGFSMGHDLSIKELLAGHADAAPVASDLFDRLVKSGEVSADAIRVIYESNTFPPVALGYAYNLKPELRDTIKQTFLDFTWEGTPLAESYGASGRDRFVPVDYKTDWEIVRDIDEQLETLRKAQ</sequence>
<dbReference type="Gene3D" id="3.40.190.10">
    <property type="entry name" value="Periplasmic binding protein-like II"/>
    <property type="match status" value="2"/>
</dbReference>
<dbReference type="InterPro" id="IPR005770">
    <property type="entry name" value="PhnD"/>
</dbReference>
<dbReference type="OrthoDB" id="9781943at2"/>
<keyword evidence="4" id="KW-0472">Membrane</keyword>
<dbReference type="NCBIfam" id="TIGR01098">
    <property type="entry name" value="3A0109s03R"/>
    <property type="match status" value="1"/>
</dbReference>
<dbReference type="GO" id="GO:0055085">
    <property type="term" value="P:transmembrane transport"/>
    <property type="evidence" value="ECO:0007669"/>
    <property type="project" value="InterPro"/>
</dbReference>
<evidence type="ECO:0000256" key="3">
    <source>
        <dbReference type="SAM" id="MobiDB-lite"/>
    </source>
</evidence>
<keyword evidence="2" id="KW-0732">Signal</keyword>
<dbReference type="GO" id="GO:0043190">
    <property type="term" value="C:ATP-binding cassette (ABC) transporter complex"/>
    <property type="evidence" value="ECO:0007669"/>
    <property type="project" value="InterPro"/>
</dbReference>